<dbReference type="PANTHER" id="PTHR35848">
    <property type="entry name" value="OXALATE-BINDING PROTEIN"/>
    <property type="match status" value="1"/>
</dbReference>
<feature type="domain" description="Cupin type-2" evidence="2">
    <location>
        <begin position="39"/>
        <end position="105"/>
    </location>
</feature>
<gene>
    <name evidence="3" type="ORF">H9712_06240</name>
</gene>
<sequence>MKLCFSQLEETPMPQFKGGEKTTYSRFMDDGHNRIMINRLEPGASIGLHTHTGSSEVMYILSGTGKAICDGVSERLGPGDCHYCPEGHAHTLINDGGADLVFFAVVPQHS</sequence>
<evidence type="ECO:0000259" key="2">
    <source>
        <dbReference type="Pfam" id="PF07883"/>
    </source>
</evidence>
<name>A0A9D2MLD7_9FIRM</name>
<dbReference type="Proteomes" id="UP000823921">
    <property type="component" value="Unassembled WGS sequence"/>
</dbReference>
<dbReference type="InterPro" id="IPR051610">
    <property type="entry name" value="GPI/OXD"/>
</dbReference>
<dbReference type="AlphaFoldDB" id="A0A9D2MLD7"/>
<protein>
    <submittedName>
        <fullName evidence="3">Cupin domain-containing protein</fullName>
    </submittedName>
</protein>
<dbReference type="SUPFAM" id="SSF51182">
    <property type="entry name" value="RmlC-like cupins"/>
    <property type="match status" value="1"/>
</dbReference>
<evidence type="ECO:0000313" key="4">
    <source>
        <dbReference type="Proteomes" id="UP000823921"/>
    </source>
</evidence>
<dbReference type="PANTHER" id="PTHR35848:SF6">
    <property type="entry name" value="CUPIN TYPE-2 DOMAIN-CONTAINING PROTEIN"/>
    <property type="match status" value="1"/>
</dbReference>
<proteinExistence type="predicted"/>
<dbReference type="InterPro" id="IPR013096">
    <property type="entry name" value="Cupin_2"/>
</dbReference>
<organism evidence="3 4">
    <name type="scientific">Candidatus Flavonifractor intestinigallinarum</name>
    <dbReference type="NCBI Taxonomy" id="2838586"/>
    <lineage>
        <taxon>Bacteria</taxon>
        <taxon>Bacillati</taxon>
        <taxon>Bacillota</taxon>
        <taxon>Clostridia</taxon>
        <taxon>Eubacteriales</taxon>
        <taxon>Oscillospiraceae</taxon>
        <taxon>Flavonifractor</taxon>
    </lineage>
</organism>
<evidence type="ECO:0000256" key="1">
    <source>
        <dbReference type="ARBA" id="ARBA00022723"/>
    </source>
</evidence>
<reference evidence="3" key="2">
    <citation type="submission" date="2021-04" db="EMBL/GenBank/DDBJ databases">
        <authorList>
            <person name="Gilroy R."/>
        </authorList>
    </citation>
    <scope>NUCLEOTIDE SEQUENCE</scope>
    <source>
        <strain evidence="3">CHK192-8294</strain>
    </source>
</reference>
<comment type="caution">
    <text evidence="3">The sequence shown here is derived from an EMBL/GenBank/DDBJ whole genome shotgun (WGS) entry which is preliminary data.</text>
</comment>
<keyword evidence="1" id="KW-0479">Metal-binding</keyword>
<reference evidence="3" key="1">
    <citation type="journal article" date="2021" name="PeerJ">
        <title>Extensive microbial diversity within the chicken gut microbiome revealed by metagenomics and culture.</title>
        <authorList>
            <person name="Gilroy R."/>
            <person name="Ravi A."/>
            <person name="Getino M."/>
            <person name="Pursley I."/>
            <person name="Horton D.L."/>
            <person name="Alikhan N.F."/>
            <person name="Baker D."/>
            <person name="Gharbi K."/>
            <person name="Hall N."/>
            <person name="Watson M."/>
            <person name="Adriaenssens E.M."/>
            <person name="Foster-Nyarko E."/>
            <person name="Jarju S."/>
            <person name="Secka A."/>
            <person name="Antonio M."/>
            <person name="Oren A."/>
            <person name="Chaudhuri R.R."/>
            <person name="La Ragione R."/>
            <person name="Hildebrand F."/>
            <person name="Pallen M.J."/>
        </authorList>
    </citation>
    <scope>NUCLEOTIDE SEQUENCE</scope>
    <source>
        <strain evidence="3">CHK192-8294</strain>
    </source>
</reference>
<dbReference type="GO" id="GO:0046872">
    <property type="term" value="F:metal ion binding"/>
    <property type="evidence" value="ECO:0007669"/>
    <property type="project" value="UniProtKB-KW"/>
</dbReference>
<evidence type="ECO:0000313" key="3">
    <source>
        <dbReference type="EMBL" id="HJB80565.1"/>
    </source>
</evidence>
<dbReference type="InterPro" id="IPR014710">
    <property type="entry name" value="RmlC-like_jellyroll"/>
</dbReference>
<dbReference type="EMBL" id="DWXO01000061">
    <property type="protein sequence ID" value="HJB80565.1"/>
    <property type="molecule type" value="Genomic_DNA"/>
</dbReference>
<dbReference type="InterPro" id="IPR011051">
    <property type="entry name" value="RmlC_Cupin_sf"/>
</dbReference>
<dbReference type="Pfam" id="PF07883">
    <property type="entry name" value="Cupin_2"/>
    <property type="match status" value="1"/>
</dbReference>
<dbReference type="Gene3D" id="2.60.120.10">
    <property type="entry name" value="Jelly Rolls"/>
    <property type="match status" value="1"/>
</dbReference>
<accession>A0A9D2MLD7</accession>